<proteinExistence type="predicted"/>
<dbReference type="PANTHER" id="PTHR43798">
    <property type="entry name" value="MONOACYLGLYCEROL LIPASE"/>
    <property type="match status" value="1"/>
</dbReference>
<comment type="caution">
    <text evidence="3">The sequence shown here is derived from an EMBL/GenBank/DDBJ whole genome shotgun (WGS) entry which is preliminary data.</text>
</comment>
<dbReference type="eggNOG" id="COG2267">
    <property type="taxonomic scope" value="Bacteria"/>
</dbReference>
<keyword evidence="3" id="KW-0645">Protease</keyword>
<keyword evidence="1" id="KW-0378">Hydrolase</keyword>
<evidence type="ECO:0000256" key="1">
    <source>
        <dbReference type="ARBA" id="ARBA00022801"/>
    </source>
</evidence>
<dbReference type="Gene3D" id="3.40.50.1820">
    <property type="entry name" value="alpha/beta hydrolase"/>
    <property type="match status" value="1"/>
</dbReference>
<dbReference type="GO" id="GO:0016020">
    <property type="term" value="C:membrane"/>
    <property type="evidence" value="ECO:0007669"/>
    <property type="project" value="TreeGrafter"/>
</dbReference>
<keyword evidence="3" id="KW-0031">Aminopeptidase</keyword>
<name>I8UBP3_9BACL</name>
<dbReference type="PANTHER" id="PTHR43798:SF31">
    <property type="entry name" value="AB HYDROLASE SUPERFAMILY PROTEIN YCLE"/>
    <property type="match status" value="1"/>
</dbReference>
<evidence type="ECO:0000313" key="4">
    <source>
        <dbReference type="Proteomes" id="UP000004080"/>
    </source>
</evidence>
<dbReference type="RefSeq" id="WP_007203369.1">
    <property type="nucleotide sequence ID" value="NZ_AKKV01000037.1"/>
</dbReference>
<dbReference type="InterPro" id="IPR050266">
    <property type="entry name" value="AB_hydrolase_sf"/>
</dbReference>
<dbReference type="STRING" id="1196324.A374_16483"/>
<dbReference type="GO" id="GO:0004177">
    <property type="term" value="F:aminopeptidase activity"/>
    <property type="evidence" value="ECO:0007669"/>
    <property type="project" value="UniProtKB-KW"/>
</dbReference>
<dbReference type="SUPFAM" id="SSF53474">
    <property type="entry name" value="alpha/beta-Hydrolases"/>
    <property type="match status" value="1"/>
</dbReference>
<dbReference type="Proteomes" id="UP000004080">
    <property type="component" value="Unassembled WGS sequence"/>
</dbReference>
<dbReference type="Pfam" id="PF00561">
    <property type="entry name" value="Abhydrolase_1"/>
    <property type="match status" value="1"/>
</dbReference>
<reference evidence="3 4" key="1">
    <citation type="journal article" date="2012" name="J. Bacteriol.">
        <title>Genome of Bacillus macauensis ZFHKF-1, a Long-Chain-Forming Bacterium.</title>
        <authorList>
            <person name="Cai L."/>
            <person name="Zhang T."/>
        </authorList>
    </citation>
    <scope>NUCLEOTIDE SEQUENCE [LARGE SCALE GENOMIC DNA]</scope>
    <source>
        <strain evidence="3 4">ZFHKF-1</strain>
    </source>
</reference>
<dbReference type="InterPro" id="IPR029058">
    <property type="entry name" value="AB_hydrolase_fold"/>
</dbReference>
<sequence>MTWNTHHLTTPRGTFEVFTKGTGQPLCVTHHYSSFNESGDYFAEAFTDQFTVYLVNLKGTGHTSAPAAEHELSMVDAVYDLESIRETLGFSTWHFAGHSTGGMIGLLYGIYFSPSLTSLTLVSTAARNYMDETSACIYHREHPQFQYMQSLIEALKVPERSTEERTHLAQERTKLSLYRPELYENYFSLPITKTMAVSRMNFFAREMLIYDITRQLYKITTPTHVMCGRHDVQCPLLFSEEISAGIPGSTFTTFEESNHYPFLEEKDAFSRAISTLMHS</sequence>
<keyword evidence="4" id="KW-1185">Reference proteome</keyword>
<gene>
    <name evidence="3" type="ORF">A374_16483</name>
</gene>
<dbReference type="PATRIC" id="fig|1196324.3.peg.3372"/>
<dbReference type="InterPro" id="IPR000073">
    <property type="entry name" value="AB_hydrolase_1"/>
</dbReference>
<protein>
    <submittedName>
        <fullName evidence="3">Prolyl aminopeptidase</fullName>
    </submittedName>
</protein>
<evidence type="ECO:0000259" key="2">
    <source>
        <dbReference type="Pfam" id="PF00561"/>
    </source>
</evidence>
<organism evidence="3 4">
    <name type="scientific">Fictibacillus macauensis ZFHKF-1</name>
    <dbReference type="NCBI Taxonomy" id="1196324"/>
    <lineage>
        <taxon>Bacteria</taxon>
        <taxon>Bacillati</taxon>
        <taxon>Bacillota</taxon>
        <taxon>Bacilli</taxon>
        <taxon>Bacillales</taxon>
        <taxon>Fictibacillaceae</taxon>
        <taxon>Fictibacillus</taxon>
    </lineage>
</organism>
<dbReference type="AlphaFoldDB" id="I8UBP3"/>
<feature type="domain" description="AB hydrolase-1" evidence="2">
    <location>
        <begin position="39"/>
        <end position="265"/>
    </location>
</feature>
<evidence type="ECO:0000313" key="3">
    <source>
        <dbReference type="EMBL" id="EIT84218.1"/>
    </source>
</evidence>
<dbReference type="EMBL" id="AKKV01000037">
    <property type="protein sequence ID" value="EIT84218.1"/>
    <property type="molecule type" value="Genomic_DNA"/>
</dbReference>
<accession>I8UBP3</accession>
<dbReference type="OrthoDB" id="9796770at2"/>